<dbReference type="Gene3D" id="3.40.710.10">
    <property type="entry name" value="DD-peptidase/beta-lactamase superfamily"/>
    <property type="match status" value="2"/>
</dbReference>
<keyword evidence="9" id="KW-0121">Carboxypeptidase</keyword>
<evidence type="ECO:0000256" key="25">
    <source>
        <dbReference type="ARBA" id="ARBA00049902"/>
    </source>
</evidence>
<dbReference type="GO" id="GO:0071555">
    <property type="term" value="P:cell wall organization"/>
    <property type="evidence" value="ECO:0007669"/>
    <property type="project" value="UniProtKB-KW"/>
</dbReference>
<dbReference type="GO" id="GO:0009002">
    <property type="term" value="F:serine-type D-Ala-D-Ala carboxypeptidase activity"/>
    <property type="evidence" value="ECO:0007669"/>
    <property type="project" value="UniProtKB-EC"/>
</dbReference>
<evidence type="ECO:0000256" key="21">
    <source>
        <dbReference type="ARBA" id="ARBA00023268"/>
    </source>
</evidence>
<evidence type="ECO:0000256" key="8">
    <source>
        <dbReference type="ARBA" id="ARBA00022519"/>
    </source>
</evidence>
<keyword evidence="28" id="KW-0732">Signal</keyword>
<protein>
    <recommendedName>
        <fullName evidence="6">Penicillin-binding protein 1A</fullName>
        <ecNumber evidence="24">2.4.99.28</ecNumber>
        <ecNumber evidence="5">3.4.16.4</ecNumber>
    </recommendedName>
</protein>
<feature type="region of interest" description="Disordered" evidence="27">
    <location>
        <begin position="733"/>
        <end position="756"/>
    </location>
</feature>
<keyword evidence="19" id="KW-0472">Membrane</keyword>
<name>A0A0G3BQE8_9BURK</name>
<dbReference type="SUPFAM" id="SSF53955">
    <property type="entry name" value="Lysozyme-like"/>
    <property type="match status" value="1"/>
</dbReference>
<evidence type="ECO:0000256" key="11">
    <source>
        <dbReference type="ARBA" id="ARBA00022676"/>
    </source>
</evidence>
<feature type="domain" description="Glycosyl transferase family 51" evidence="30">
    <location>
        <begin position="49"/>
        <end position="222"/>
    </location>
</feature>
<dbReference type="GO" id="GO:0009252">
    <property type="term" value="P:peptidoglycan biosynthetic process"/>
    <property type="evidence" value="ECO:0007669"/>
    <property type="project" value="UniProtKB-UniPathway"/>
</dbReference>
<evidence type="ECO:0000313" key="32">
    <source>
        <dbReference type="EMBL" id="AKJ31657.1"/>
    </source>
</evidence>
<evidence type="ECO:0000256" key="28">
    <source>
        <dbReference type="SAM" id="SignalP"/>
    </source>
</evidence>
<dbReference type="GO" id="GO:0046677">
    <property type="term" value="P:response to antibiotic"/>
    <property type="evidence" value="ECO:0007669"/>
    <property type="project" value="UniProtKB-KW"/>
</dbReference>
<evidence type="ECO:0000256" key="22">
    <source>
        <dbReference type="ARBA" id="ARBA00023316"/>
    </source>
</evidence>
<feature type="chain" id="PRO_5005184024" description="Penicillin-binding protein 1A" evidence="28">
    <location>
        <begin position="24"/>
        <end position="756"/>
    </location>
</feature>
<gene>
    <name evidence="32" type="primary">mrcA</name>
    <name evidence="32" type="ORF">AAW51_4966</name>
</gene>
<keyword evidence="21" id="KW-0511">Multifunctional enzyme</keyword>
<evidence type="ECO:0000256" key="10">
    <source>
        <dbReference type="ARBA" id="ARBA00022670"/>
    </source>
</evidence>
<evidence type="ECO:0000256" key="9">
    <source>
        <dbReference type="ARBA" id="ARBA00022645"/>
    </source>
</evidence>
<keyword evidence="8" id="KW-0997">Cell inner membrane</keyword>
<dbReference type="Pfam" id="PF17092">
    <property type="entry name" value="PCB_OB"/>
    <property type="match status" value="1"/>
</dbReference>
<dbReference type="EC" id="2.4.99.28" evidence="24"/>
<evidence type="ECO:0000259" key="29">
    <source>
        <dbReference type="Pfam" id="PF00905"/>
    </source>
</evidence>
<reference evidence="32 33" key="1">
    <citation type="submission" date="2015-05" db="EMBL/GenBank/DDBJ databases">
        <authorList>
            <person name="Tang B."/>
            <person name="Yu Y."/>
        </authorList>
    </citation>
    <scope>NUCLEOTIDE SEQUENCE [LARGE SCALE GENOMIC DNA]</scope>
    <source>
        <strain evidence="32 33">DSM 7029</strain>
    </source>
</reference>
<dbReference type="InterPro" id="IPR036950">
    <property type="entry name" value="PBP_transglycosylase"/>
</dbReference>
<keyword evidence="18" id="KW-1133">Transmembrane helix</keyword>
<dbReference type="InterPro" id="IPR001264">
    <property type="entry name" value="Glyco_trans_51"/>
</dbReference>
<evidence type="ECO:0000256" key="1">
    <source>
        <dbReference type="ARBA" id="ARBA00004249"/>
    </source>
</evidence>
<evidence type="ECO:0000256" key="16">
    <source>
        <dbReference type="ARBA" id="ARBA00022968"/>
    </source>
</evidence>
<keyword evidence="16" id="KW-0735">Signal-anchor</keyword>
<comment type="pathway">
    <text evidence="2">Cell wall biogenesis; peptidoglycan biosynthesis.</text>
</comment>
<keyword evidence="11" id="KW-0328">Glycosyltransferase</keyword>
<dbReference type="SUPFAM" id="SSF56601">
    <property type="entry name" value="beta-lactamase/transpeptidase-like"/>
    <property type="match status" value="1"/>
</dbReference>
<feature type="domain" description="Penicillin-binding protein OB-like" evidence="31">
    <location>
        <begin position="308"/>
        <end position="413"/>
    </location>
</feature>
<keyword evidence="22" id="KW-0961">Cell wall biogenesis/degradation</keyword>
<dbReference type="Pfam" id="PF00905">
    <property type="entry name" value="Transpeptidase"/>
    <property type="match status" value="1"/>
</dbReference>
<keyword evidence="7" id="KW-1003">Cell membrane</keyword>
<comment type="pathway">
    <text evidence="26">Glycan biosynthesis.</text>
</comment>
<evidence type="ECO:0000256" key="5">
    <source>
        <dbReference type="ARBA" id="ARBA00012448"/>
    </source>
</evidence>
<comment type="subcellular location">
    <subcellularLocation>
        <location evidence="1">Cell inner membrane</location>
        <topology evidence="1">Single-pass type II membrane protein</topology>
    </subcellularLocation>
</comment>
<dbReference type="InterPro" id="IPR031376">
    <property type="entry name" value="PCB_OB"/>
</dbReference>
<comment type="catalytic activity">
    <reaction evidence="25">
        <text>[GlcNAc-(1-&gt;4)-Mur2Ac(oyl-L-Ala-gamma-D-Glu-L-Lys-D-Ala-D-Ala)](n)-di-trans,octa-cis-undecaprenyl diphosphate + beta-D-GlcNAc-(1-&gt;4)-Mur2Ac(oyl-L-Ala-gamma-D-Glu-L-Lys-D-Ala-D-Ala)-di-trans,octa-cis-undecaprenyl diphosphate = [GlcNAc-(1-&gt;4)-Mur2Ac(oyl-L-Ala-gamma-D-Glu-L-Lys-D-Ala-D-Ala)](n+1)-di-trans,octa-cis-undecaprenyl diphosphate + di-trans,octa-cis-undecaprenyl diphosphate + H(+)</text>
        <dbReference type="Rhea" id="RHEA:23708"/>
        <dbReference type="Rhea" id="RHEA-COMP:9602"/>
        <dbReference type="Rhea" id="RHEA-COMP:9603"/>
        <dbReference type="ChEBI" id="CHEBI:15378"/>
        <dbReference type="ChEBI" id="CHEBI:58405"/>
        <dbReference type="ChEBI" id="CHEBI:60033"/>
        <dbReference type="ChEBI" id="CHEBI:78435"/>
        <dbReference type="EC" id="2.4.99.28"/>
    </reaction>
</comment>
<dbReference type="PANTHER" id="PTHR32282:SF27">
    <property type="entry name" value="PENICILLIN-BINDING PROTEIN 1A"/>
    <property type="match status" value="1"/>
</dbReference>
<dbReference type="FunFam" id="1.10.3810.10:FF:000003">
    <property type="entry name" value="Penicillin-binding protein 1a"/>
    <property type="match status" value="1"/>
</dbReference>
<dbReference type="Pfam" id="PF00912">
    <property type="entry name" value="Transgly"/>
    <property type="match status" value="1"/>
</dbReference>
<evidence type="ECO:0000256" key="24">
    <source>
        <dbReference type="ARBA" id="ARBA00044770"/>
    </source>
</evidence>
<dbReference type="InterPro" id="IPR012338">
    <property type="entry name" value="Beta-lactam/transpept-like"/>
</dbReference>
<dbReference type="NCBIfam" id="TIGR02074">
    <property type="entry name" value="PBP_1a_fam"/>
    <property type="match status" value="1"/>
</dbReference>
<evidence type="ECO:0000259" key="31">
    <source>
        <dbReference type="Pfam" id="PF17092"/>
    </source>
</evidence>
<dbReference type="GO" id="GO:0005886">
    <property type="term" value="C:plasma membrane"/>
    <property type="evidence" value="ECO:0007669"/>
    <property type="project" value="UniProtKB-SubCell"/>
</dbReference>
<keyword evidence="33" id="KW-1185">Reference proteome</keyword>
<dbReference type="Proteomes" id="UP000035352">
    <property type="component" value="Chromosome"/>
</dbReference>
<keyword evidence="10" id="KW-0645">Protease</keyword>
<comment type="similarity">
    <text evidence="4">In the N-terminal section; belongs to the glycosyltransferase 51 family.</text>
</comment>
<dbReference type="Gene3D" id="1.10.3810.10">
    <property type="entry name" value="Biosynthetic peptidoglycan transglycosylase-like"/>
    <property type="match status" value="1"/>
</dbReference>
<dbReference type="EC" id="3.4.16.4" evidence="5"/>
<dbReference type="GO" id="GO:0008360">
    <property type="term" value="P:regulation of cell shape"/>
    <property type="evidence" value="ECO:0007669"/>
    <property type="project" value="UniProtKB-KW"/>
</dbReference>
<evidence type="ECO:0000256" key="18">
    <source>
        <dbReference type="ARBA" id="ARBA00022989"/>
    </source>
</evidence>
<dbReference type="PANTHER" id="PTHR32282">
    <property type="entry name" value="BINDING PROTEIN TRANSPEPTIDASE, PUTATIVE-RELATED"/>
    <property type="match status" value="1"/>
</dbReference>
<dbReference type="EMBL" id="CP011371">
    <property type="protein sequence ID" value="AKJ31657.1"/>
    <property type="molecule type" value="Genomic_DNA"/>
</dbReference>
<dbReference type="PATRIC" id="fig|413882.6.peg.5180"/>
<keyword evidence="12" id="KW-0808">Transferase</keyword>
<dbReference type="InterPro" id="IPR050396">
    <property type="entry name" value="Glycosyltr_51/Transpeptidase"/>
</dbReference>
<keyword evidence="15" id="KW-0133">Cell shape</keyword>
<evidence type="ECO:0000259" key="30">
    <source>
        <dbReference type="Pfam" id="PF00912"/>
    </source>
</evidence>
<evidence type="ECO:0000256" key="27">
    <source>
        <dbReference type="SAM" id="MobiDB-lite"/>
    </source>
</evidence>
<keyword evidence="20" id="KW-0046">Antibiotic resistance</keyword>
<evidence type="ECO:0000256" key="15">
    <source>
        <dbReference type="ARBA" id="ARBA00022960"/>
    </source>
</evidence>
<dbReference type="GO" id="GO:0006508">
    <property type="term" value="P:proteolysis"/>
    <property type="evidence" value="ECO:0007669"/>
    <property type="project" value="UniProtKB-KW"/>
</dbReference>
<organism evidence="32 33">
    <name type="scientific">Caldimonas brevitalea</name>
    <dbReference type="NCBI Taxonomy" id="413882"/>
    <lineage>
        <taxon>Bacteria</taxon>
        <taxon>Pseudomonadati</taxon>
        <taxon>Pseudomonadota</taxon>
        <taxon>Betaproteobacteria</taxon>
        <taxon>Burkholderiales</taxon>
        <taxon>Sphaerotilaceae</taxon>
        <taxon>Caldimonas</taxon>
    </lineage>
</organism>
<evidence type="ECO:0000256" key="2">
    <source>
        <dbReference type="ARBA" id="ARBA00004752"/>
    </source>
</evidence>
<evidence type="ECO:0000256" key="17">
    <source>
        <dbReference type="ARBA" id="ARBA00022984"/>
    </source>
</evidence>
<evidence type="ECO:0000256" key="13">
    <source>
        <dbReference type="ARBA" id="ARBA00022692"/>
    </source>
</evidence>
<keyword evidence="13" id="KW-0812">Transmembrane</keyword>
<dbReference type="InterPro" id="IPR001460">
    <property type="entry name" value="PCN-bd_Tpept"/>
</dbReference>
<feature type="signal peptide" evidence="28">
    <location>
        <begin position="1"/>
        <end position="23"/>
    </location>
</feature>
<sequence length="756" mass="82501">MLGTALVAACCLMLLTSVALVVAYPNVPPISELTDYRPQLPLRVYSADGVLLGEYGEERRRYLPLDEIPPRVVDAVLSVEDARFYQHPGIDIVRVLGAGLRNIVDFRSEGASTITMQLARNFYLPTEKTFTRKVYEMLLALKIESQLSKQQILETYMNHIDLGQRAHGFAAASEIYFGKPLKDVTLAEAAMLAGLPQAPSTHNPAVNPQRAKQRQLHVLDRMWKTGVITQAERDDARIAPLQYRVRLEAPAYARHVAETARQLVYAQYGADAYTRGLNVWLSIDSGRQMAAYRALRRGILDYERRQPYRGPEAYVDLPADPAETDARVAEALLKHPDNDELRAAVVLEAQPDKVVAALADGQVVSVTGSGLQPAAAALRGAGAGASKTAIRRGAVVRLVQGAAGWTLTQLPEVEGAVVSLDPRSGAILALVGGFDHAKNQFNHATQAWRQPGSAFKPFVYSAALEKGYTPATVILDGPLFFSASAGAPAWEPKNYDQQFEGPMSLRRSLAKSKNIPAVRLLQAIGTPYARSWVGRFGFEAERHPASLTMALGAGTTTPLQLASAYAVFANGGYRLPPVLITRLTDARGRVLKEIGPAAMDTTTRAIDPRNAFLTGSLLQEVTRSGTAARAQQVLKRPDLYGKTGTTNDSFDAWFAGYQPGLVAVVWLGYDEPRRLGEREGGATLALPVWIDYMGQALQGAPVVNPETPDGLVWWNGEWYYEEYTPTTGISTLGMEDLPPPPPSEEEKRGILDLFRS</sequence>
<dbReference type="STRING" id="413882.AAW51_4966"/>
<comment type="catalytic activity">
    <reaction evidence="23">
        <text>Preferential cleavage: (Ac)2-L-Lys-D-Ala-|-D-Ala. Also transpeptidation of peptidyl-alanyl moieties that are N-acyl substituents of D-alanine.</text>
        <dbReference type="EC" id="3.4.16.4"/>
    </reaction>
</comment>
<evidence type="ECO:0000256" key="3">
    <source>
        <dbReference type="ARBA" id="ARBA00007090"/>
    </source>
</evidence>
<keyword evidence="14" id="KW-0378">Hydrolase</keyword>
<evidence type="ECO:0000313" key="33">
    <source>
        <dbReference type="Proteomes" id="UP000035352"/>
    </source>
</evidence>
<evidence type="ECO:0000256" key="7">
    <source>
        <dbReference type="ARBA" id="ARBA00022475"/>
    </source>
</evidence>
<evidence type="ECO:0000256" key="26">
    <source>
        <dbReference type="ARBA" id="ARBA00060592"/>
    </source>
</evidence>
<evidence type="ECO:0000256" key="6">
    <source>
        <dbReference type="ARBA" id="ARBA00018638"/>
    </source>
</evidence>
<dbReference type="GO" id="GO:0030288">
    <property type="term" value="C:outer membrane-bounded periplasmic space"/>
    <property type="evidence" value="ECO:0007669"/>
    <property type="project" value="TreeGrafter"/>
</dbReference>
<feature type="domain" description="Penicillin-binding protein transpeptidase" evidence="29">
    <location>
        <begin position="415"/>
        <end position="659"/>
    </location>
</feature>
<dbReference type="UniPathway" id="UPA00219"/>
<evidence type="ECO:0000256" key="12">
    <source>
        <dbReference type="ARBA" id="ARBA00022679"/>
    </source>
</evidence>
<keyword evidence="17" id="KW-0573">Peptidoglycan synthesis</keyword>
<evidence type="ECO:0000256" key="23">
    <source>
        <dbReference type="ARBA" id="ARBA00034000"/>
    </source>
</evidence>
<evidence type="ECO:0000256" key="20">
    <source>
        <dbReference type="ARBA" id="ARBA00023251"/>
    </source>
</evidence>
<feature type="compositionally biased region" description="Basic and acidic residues" evidence="27">
    <location>
        <begin position="744"/>
        <end position="756"/>
    </location>
</feature>
<dbReference type="InterPro" id="IPR023346">
    <property type="entry name" value="Lysozyme-like_dom_sf"/>
</dbReference>
<evidence type="ECO:0000256" key="14">
    <source>
        <dbReference type="ARBA" id="ARBA00022801"/>
    </source>
</evidence>
<dbReference type="AlphaFoldDB" id="A0A0G3BQE8"/>
<comment type="similarity">
    <text evidence="3">In the C-terminal section; belongs to the transpeptidase family.</text>
</comment>
<accession>A0A0G3BQE8</accession>
<proteinExistence type="inferred from homology"/>
<dbReference type="GO" id="GO:0008658">
    <property type="term" value="F:penicillin binding"/>
    <property type="evidence" value="ECO:0007669"/>
    <property type="project" value="InterPro"/>
</dbReference>
<dbReference type="KEGG" id="pbh:AAW51_4966"/>
<evidence type="ECO:0000256" key="4">
    <source>
        <dbReference type="ARBA" id="ARBA00007739"/>
    </source>
</evidence>
<evidence type="ECO:0000256" key="19">
    <source>
        <dbReference type="ARBA" id="ARBA00023136"/>
    </source>
</evidence>
<dbReference type="GO" id="GO:0008955">
    <property type="term" value="F:peptidoglycan glycosyltransferase activity"/>
    <property type="evidence" value="ECO:0007669"/>
    <property type="project" value="UniProtKB-EC"/>
</dbReference>